<dbReference type="GO" id="GO:0016020">
    <property type="term" value="C:membrane"/>
    <property type="evidence" value="ECO:0007669"/>
    <property type="project" value="TreeGrafter"/>
</dbReference>
<dbReference type="Pfam" id="PF12697">
    <property type="entry name" value="Abhydrolase_6"/>
    <property type="match status" value="1"/>
</dbReference>
<name>A0A9E7ZYF0_9HYPH</name>
<dbReference type="InterPro" id="IPR050266">
    <property type="entry name" value="AB_hydrolase_sf"/>
</dbReference>
<protein>
    <submittedName>
        <fullName evidence="2">Alpha/beta hydrolase</fullName>
    </submittedName>
</protein>
<dbReference type="PRINTS" id="PR00111">
    <property type="entry name" value="ABHYDROLASE"/>
</dbReference>
<reference evidence="2" key="1">
    <citation type="submission" date="2022-08" db="EMBL/GenBank/DDBJ databases">
        <title>Complete Genome Sequences of 2 Bosea sp. soil isolates.</title>
        <authorList>
            <person name="Alvarez Arevalo M."/>
            <person name="Sterndorff E.B."/>
            <person name="Faurdal D."/>
            <person name="Joergensen T.S."/>
            <person name="Weber T."/>
        </authorList>
    </citation>
    <scope>NUCLEOTIDE SEQUENCE</scope>
    <source>
        <strain evidence="2">NBC_00436</strain>
    </source>
</reference>
<dbReference type="PANTHER" id="PTHR43798:SF33">
    <property type="entry name" value="HYDROLASE, PUTATIVE (AFU_ORTHOLOGUE AFUA_2G14860)-RELATED"/>
    <property type="match status" value="1"/>
</dbReference>
<organism evidence="2">
    <name type="scientific">Bosea sp. NBC_00436</name>
    <dbReference type="NCBI Taxonomy" id="2969620"/>
    <lineage>
        <taxon>Bacteria</taxon>
        <taxon>Pseudomonadati</taxon>
        <taxon>Pseudomonadota</taxon>
        <taxon>Alphaproteobacteria</taxon>
        <taxon>Hyphomicrobiales</taxon>
        <taxon>Boseaceae</taxon>
        <taxon>Bosea</taxon>
    </lineage>
</organism>
<dbReference type="PANTHER" id="PTHR43798">
    <property type="entry name" value="MONOACYLGLYCEROL LIPASE"/>
    <property type="match status" value="1"/>
</dbReference>
<dbReference type="InterPro" id="IPR000073">
    <property type="entry name" value="AB_hydrolase_1"/>
</dbReference>
<dbReference type="EMBL" id="CP102774">
    <property type="protein sequence ID" value="UZF88276.1"/>
    <property type="molecule type" value="Genomic_DNA"/>
</dbReference>
<evidence type="ECO:0000313" key="2">
    <source>
        <dbReference type="EMBL" id="UZF88276.1"/>
    </source>
</evidence>
<keyword evidence="2" id="KW-0378">Hydrolase</keyword>
<dbReference type="InterPro" id="IPR029058">
    <property type="entry name" value="AB_hydrolase_fold"/>
</dbReference>
<dbReference type="SUPFAM" id="SSF53474">
    <property type="entry name" value="alpha/beta-Hydrolases"/>
    <property type="match status" value="1"/>
</dbReference>
<dbReference type="GO" id="GO:0016787">
    <property type="term" value="F:hydrolase activity"/>
    <property type="evidence" value="ECO:0007669"/>
    <property type="project" value="UniProtKB-KW"/>
</dbReference>
<evidence type="ECO:0000259" key="1">
    <source>
        <dbReference type="Pfam" id="PF12697"/>
    </source>
</evidence>
<accession>A0A9E7ZYF0</accession>
<dbReference type="Gene3D" id="3.40.50.1820">
    <property type="entry name" value="alpha/beta hydrolase"/>
    <property type="match status" value="1"/>
</dbReference>
<gene>
    <name evidence="2" type="ORF">NWE54_05680</name>
</gene>
<sequence length="277" mass="29840">MVKAIFDPLKPAFIAVEGFKLRILRSPGPGLPILITAPWPQSIYAFHAIWDDLMQLGPVIAVDLPGFGRSDRRAELMSPEAMGQFVIRLAAELGIPRCHAIGPDIGTSAMLFAAAARPDLFESLVIGSGGVDMDLLGKGLRGVIEAKPGTYGEPDGGAQVVGTITRLTRETPPDEAMEDFRLSSLGRRWVEAADYVRAYPRDLPRLQALLPTVTTPVLVISGKDDPIVPPANGELLARNLPHAAHRVFDAGHFVWEDDAAGYMDAVSAWVAGGYRQV</sequence>
<feature type="domain" description="AB hydrolase-1" evidence="1">
    <location>
        <begin position="49"/>
        <end position="263"/>
    </location>
</feature>
<dbReference type="AlphaFoldDB" id="A0A9E7ZYF0"/>
<proteinExistence type="predicted"/>